<organism evidence="1 2">
    <name type="scientific">Sphingomonas alba</name>
    <dbReference type="NCBI Taxonomy" id="2908208"/>
    <lineage>
        <taxon>Bacteria</taxon>
        <taxon>Pseudomonadati</taxon>
        <taxon>Pseudomonadota</taxon>
        <taxon>Alphaproteobacteria</taxon>
        <taxon>Sphingomonadales</taxon>
        <taxon>Sphingomonadaceae</taxon>
        <taxon>Sphingomonas</taxon>
    </lineage>
</organism>
<accession>A0ABT0RIE0</accession>
<proteinExistence type="predicted"/>
<reference evidence="1" key="1">
    <citation type="submission" date="2022-05" db="EMBL/GenBank/DDBJ databases">
        <authorList>
            <person name="Jo J.-H."/>
            <person name="Im W.-T."/>
        </authorList>
    </citation>
    <scope>NUCLEOTIDE SEQUENCE</scope>
    <source>
        <strain evidence="1">SE158</strain>
    </source>
</reference>
<dbReference type="Pfam" id="PF10098">
    <property type="entry name" value="DUF2336"/>
    <property type="match status" value="1"/>
</dbReference>
<evidence type="ECO:0000313" key="2">
    <source>
        <dbReference type="Proteomes" id="UP001165363"/>
    </source>
</evidence>
<sequence length="306" mass="31710">MASVRRDFFLDPAYRLTEQERALMTAMLHDLVGTVAAEILAAAPGKGEPAPDGTALASRLHSAGLLDREALVAMLLRRADEHRIGAAFAGRAGPRKLPLLPRLVGDSDAGVAAAAMTLVVARGRRRDAFGQPRIELADLPRLEATSLAFAVAATLGDDFAEAAQAAVAGHLPDEALDAAVAALADALEAAGRLDDRMIEAAAEDGEASLLAGLLARRASISADTAWGYLVGGQEDGLALLGRLAGLSRPTAARLIAEFGLLSGASVEDEIGRFDSLADKDVSAARHWWGLPAGYRAARTALGLGRG</sequence>
<dbReference type="EMBL" id="JAMGBD010000001">
    <property type="protein sequence ID" value="MCL6682399.1"/>
    <property type="molecule type" value="Genomic_DNA"/>
</dbReference>
<comment type="caution">
    <text evidence="1">The sequence shown here is derived from an EMBL/GenBank/DDBJ whole genome shotgun (WGS) entry which is preliminary data.</text>
</comment>
<gene>
    <name evidence="1" type="ORF">LZ536_00575</name>
</gene>
<evidence type="ECO:0000313" key="1">
    <source>
        <dbReference type="EMBL" id="MCL6682399.1"/>
    </source>
</evidence>
<dbReference type="Proteomes" id="UP001165363">
    <property type="component" value="Unassembled WGS sequence"/>
</dbReference>
<name>A0ABT0RIE0_9SPHN</name>
<keyword evidence="2" id="KW-1185">Reference proteome</keyword>
<protein>
    <submittedName>
        <fullName evidence="1">DUF2336 domain-containing protein</fullName>
    </submittedName>
</protein>
<dbReference type="RefSeq" id="WP_249846371.1">
    <property type="nucleotide sequence ID" value="NZ_JAMGBD010000001.1"/>
</dbReference>
<dbReference type="InterPro" id="IPR019285">
    <property type="entry name" value="DUF2336"/>
</dbReference>